<sequence length="435" mass="47816">MEIVITELDAQSNPGLVTQEIQQGIDQLASLGGGRLVIPTGHFMTGAIELKSNVELHLESGAVLTFSDNQADYPVVSSRWEGVERQVYQPCIYAHDAVNISITGFGKLDGNGQNWWHVFREDREKLVHPRPQFVGFDNCDRVVLRDFQIENSPSWTIHPVNCQNVTIDNLSIKNPADSPNTDGIDPESCRNVRIANCQIDVGDDCIAIKAGTEENPERIACENITITNCTLLHGHGGVVLGSEMSGGIKNVTISNCVFKQTDRGIRLKSRRGRGGLVESLTVNNIIMDGTICPFVLNLYYFCGPKGKEDYVSDKTPYPVDRRTPEFKQIHFSNIIAKNVSSAAGYVYGLPEKVVSDVQFSNIQVEMVGQNAVADKPAMMAGIEPMTNRGFTLINADGVTFDNFQIKNFQGPAFNIQAAKHVQLINGTTSLQNEAE</sequence>
<dbReference type="InterPro" id="IPR006626">
    <property type="entry name" value="PbH1"/>
</dbReference>
<dbReference type="EMBL" id="JBHTOF010000104">
    <property type="protein sequence ID" value="MFD1466538.1"/>
    <property type="molecule type" value="Genomic_DNA"/>
</dbReference>
<evidence type="ECO:0000256" key="1">
    <source>
        <dbReference type="ARBA" id="ARBA00008834"/>
    </source>
</evidence>
<evidence type="ECO:0000256" key="3">
    <source>
        <dbReference type="ARBA" id="ARBA00023295"/>
    </source>
</evidence>
<keyword evidence="2 4" id="KW-0378">Hydrolase</keyword>
<dbReference type="Gene3D" id="2.160.20.10">
    <property type="entry name" value="Single-stranded right-handed beta-helix, Pectin lyase-like"/>
    <property type="match status" value="1"/>
</dbReference>
<dbReference type="Pfam" id="PF00295">
    <property type="entry name" value="Glyco_hydro_28"/>
    <property type="match status" value="1"/>
</dbReference>
<dbReference type="PANTHER" id="PTHR31339">
    <property type="entry name" value="PECTIN LYASE-RELATED"/>
    <property type="match status" value="1"/>
</dbReference>
<dbReference type="InterPro" id="IPR000743">
    <property type="entry name" value="Glyco_hydro_28"/>
</dbReference>
<evidence type="ECO:0000256" key="4">
    <source>
        <dbReference type="RuleBase" id="RU361169"/>
    </source>
</evidence>
<comment type="caution">
    <text evidence="5">The sequence shown here is derived from an EMBL/GenBank/DDBJ whole genome shotgun (WGS) entry which is preliminary data.</text>
</comment>
<comment type="similarity">
    <text evidence="1 4">Belongs to the glycosyl hydrolase 28 family.</text>
</comment>
<name>A0ABW4DSL8_9LACO</name>
<proteinExistence type="inferred from homology"/>
<dbReference type="PANTHER" id="PTHR31339:SF9">
    <property type="entry name" value="PLASMIN AND FIBRONECTIN-BINDING PROTEIN A"/>
    <property type="match status" value="1"/>
</dbReference>
<evidence type="ECO:0000313" key="6">
    <source>
        <dbReference type="Proteomes" id="UP001597244"/>
    </source>
</evidence>
<dbReference type="SUPFAM" id="SSF51126">
    <property type="entry name" value="Pectin lyase-like"/>
    <property type="match status" value="1"/>
</dbReference>
<dbReference type="GO" id="GO:0016798">
    <property type="term" value="F:hydrolase activity, acting on glycosyl bonds"/>
    <property type="evidence" value="ECO:0007669"/>
    <property type="project" value="UniProtKB-KW"/>
</dbReference>
<reference evidence="6" key="1">
    <citation type="journal article" date="2019" name="Int. J. Syst. Evol. Microbiol.">
        <title>The Global Catalogue of Microorganisms (GCM) 10K type strain sequencing project: providing services to taxonomists for standard genome sequencing and annotation.</title>
        <authorList>
            <consortium name="The Broad Institute Genomics Platform"/>
            <consortium name="The Broad Institute Genome Sequencing Center for Infectious Disease"/>
            <person name="Wu L."/>
            <person name="Ma J."/>
        </authorList>
    </citation>
    <scope>NUCLEOTIDE SEQUENCE [LARGE SCALE GENOMIC DNA]</scope>
    <source>
        <strain evidence="6">CCM 8951</strain>
    </source>
</reference>
<dbReference type="EC" id="3.2.1.-" evidence="5"/>
<accession>A0ABW4DSL8</accession>
<evidence type="ECO:0000256" key="2">
    <source>
        <dbReference type="ARBA" id="ARBA00022801"/>
    </source>
</evidence>
<dbReference type="InterPro" id="IPR011050">
    <property type="entry name" value="Pectin_lyase_fold/virulence"/>
</dbReference>
<dbReference type="RefSeq" id="WP_125576995.1">
    <property type="nucleotide sequence ID" value="NZ_JBHTOF010000104.1"/>
</dbReference>
<dbReference type="Proteomes" id="UP001597244">
    <property type="component" value="Unassembled WGS sequence"/>
</dbReference>
<dbReference type="SMART" id="SM00710">
    <property type="entry name" value="PbH1"/>
    <property type="match status" value="5"/>
</dbReference>
<dbReference type="InterPro" id="IPR051801">
    <property type="entry name" value="GH28_Enzymes"/>
</dbReference>
<protein>
    <submittedName>
        <fullName evidence="5">Glycoside hydrolase family 28 protein</fullName>
        <ecNumber evidence="5">3.2.1.-</ecNumber>
    </submittedName>
</protein>
<evidence type="ECO:0000313" key="5">
    <source>
        <dbReference type="EMBL" id="MFD1466538.1"/>
    </source>
</evidence>
<keyword evidence="6" id="KW-1185">Reference proteome</keyword>
<keyword evidence="3 4" id="KW-0326">Glycosidase</keyword>
<organism evidence="5 6">
    <name type="scientific">Lapidilactobacillus mulanensis</name>
    <dbReference type="NCBI Taxonomy" id="2485999"/>
    <lineage>
        <taxon>Bacteria</taxon>
        <taxon>Bacillati</taxon>
        <taxon>Bacillota</taxon>
        <taxon>Bacilli</taxon>
        <taxon>Lactobacillales</taxon>
        <taxon>Lactobacillaceae</taxon>
        <taxon>Lapidilactobacillus</taxon>
    </lineage>
</organism>
<dbReference type="InterPro" id="IPR012334">
    <property type="entry name" value="Pectin_lyas_fold"/>
</dbReference>
<gene>
    <name evidence="5" type="ORF">ACFQ4L_10735</name>
</gene>